<evidence type="ECO:0000313" key="1">
    <source>
        <dbReference type="EMBL" id="KAI5680440.1"/>
    </source>
</evidence>
<sequence>MVPLPWLFCFSFSYHLLPLLFLVRHLSLPVSAFEDYRLSDFPADFVFGSGSSAYQVEGAAFEDGRTPSIWDTFTHAGRMKGANGDIACDQYHKKMSDSWQIWAWRLIDSPFPDGRGPVNPKGLQYYNNLINEIISHGIQPHVTLYHYDLPQALEDEYGGLLNRKFVKDFTGFADVCFKEFGDRVLHWTSFNEANVMTWGGYDLEFCPPGRCSLPFRTDCIRGNSSTEPYIVAHNVLLAHASAVKLYRKKYKASQHGYVGLNVFIYWFIPYTNEEKDVIATQRANEFYIGWFIDPLIFGDYPAIMKKNAGDRIPAFTKQESEQVKGSLDFLGVNHYTTVYIKDDSRSLNINVSSATADIEVKLIFDRGDAPVGQFPLRPAGLYGVLEYLNQVYGNPPIYVHENGQSMPRNGTLNDTARVEYLHAFIGSLLDAVRNGSNTRGYFTWSFLDSFELLDGYDSGFGLYYVDLDDKELTRYPKKSAHWYSNFLKGRRTSTNESIEVEEVISTSFFNSRFSY</sequence>
<comment type="caution">
    <text evidence="1">The sequence shown here is derived from an EMBL/GenBank/DDBJ whole genome shotgun (WGS) entry which is preliminary data.</text>
</comment>
<dbReference type="EMBL" id="CM044701">
    <property type="protein sequence ID" value="KAI5680440.1"/>
    <property type="molecule type" value="Genomic_DNA"/>
</dbReference>
<protein>
    <submittedName>
        <fullName evidence="1">Uncharacterized protein</fullName>
    </submittedName>
</protein>
<name>A0ACC0C6C6_CATRO</name>
<proteinExistence type="predicted"/>
<organism evidence="1 2">
    <name type="scientific">Catharanthus roseus</name>
    <name type="common">Madagascar periwinkle</name>
    <name type="synonym">Vinca rosea</name>
    <dbReference type="NCBI Taxonomy" id="4058"/>
    <lineage>
        <taxon>Eukaryota</taxon>
        <taxon>Viridiplantae</taxon>
        <taxon>Streptophyta</taxon>
        <taxon>Embryophyta</taxon>
        <taxon>Tracheophyta</taxon>
        <taxon>Spermatophyta</taxon>
        <taxon>Magnoliopsida</taxon>
        <taxon>eudicotyledons</taxon>
        <taxon>Gunneridae</taxon>
        <taxon>Pentapetalae</taxon>
        <taxon>asterids</taxon>
        <taxon>lamiids</taxon>
        <taxon>Gentianales</taxon>
        <taxon>Apocynaceae</taxon>
        <taxon>Rauvolfioideae</taxon>
        <taxon>Vinceae</taxon>
        <taxon>Catharanthinae</taxon>
        <taxon>Catharanthus</taxon>
    </lineage>
</organism>
<reference evidence="2" key="1">
    <citation type="journal article" date="2023" name="Nat. Plants">
        <title>Single-cell RNA sequencing provides a high-resolution roadmap for understanding the multicellular compartmentation of specialized metabolism.</title>
        <authorList>
            <person name="Sun S."/>
            <person name="Shen X."/>
            <person name="Li Y."/>
            <person name="Li Y."/>
            <person name="Wang S."/>
            <person name="Li R."/>
            <person name="Zhang H."/>
            <person name="Shen G."/>
            <person name="Guo B."/>
            <person name="Wei J."/>
            <person name="Xu J."/>
            <person name="St-Pierre B."/>
            <person name="Chen S."/>
            <person name="Sun C."/>
        </authorList>
    </citation>
    <scope>NUCLEOTIDE SEQUENCE [LARGE SCALE GENOMIC DNA]</scope>
</reference>
<dbReference type="Proteomes" id="UP001060085">
    <property type="component" value="Linkage Group LG01"/>
</dbReference>
<accession>A0ACC0C6C6</accession>
<keyword evidence="2" id="KW-1185">Reference proteome</keyword>
<evidence type="ECO:0000313" key="2">
    <source>
        <dbReference type="Proteomes" id="UP001060085"/>
    </source>
</evidence>
<gene>
    <name evidence="1" type="ORF">M9H77_01667</name>
</gene>